<protein>
    <recommendedName>
        <fullName evidence="4">F-box domain-containing protein</fullName>
    </recommendedName>
</protein>
<dbReference type="InterPro" id="IPR032675">
    <property type="entry name" value="LRR_dom_sf"/>
</dbReference>
<evidence type="ECO:0000256" key="1">
    <source>
        <dbReference type="SAM" id="MobiDB-lite"/>
    </source>
</evidence>
<proteinExistence type="predicted"/>
<accession>A0A9P6EG08</accession>
<comment type="caution">
    <text evidence="2">The sequence shown here is derived from an EMBL/GenBank/DDBJ whole genome shotgun (WGS) entry which is preliminary data.</text>
</comment>
<organism evidence="2 3">
    <name type="scientific">Crepidotus variabilis</name>
    <dbReference type="NCBI Taxonomy" id="179855"/>
    <lineage>
        <taxon>Eukaryota</taxon>
        <taxon>Fungi</taxon>
        <taxon>Dikarya</taxon>
        <taxon>Basidiomycota</taxon>
        <taxon>Agaricomycotina</taxon>
        <taxon>Agaricomycetes</taxon>
        <taxon>Agaricomycetidae</taxon>
        <taxon>Agaricales</taxon>
        <taxon>Agaricineae</taxon>
        <taxon>Crepidotaceae</taxon>
        <taxon>Crepidotus</taxon>
    </lineage>
</organism>
<dbReference type="EMBL" id="MU157854">
    <property type="protein sequence ID" value="KAF9528223.1"/>
    <property type="molecule type" value="Genomic_DNA"/>
</dbReference>
<dbReference type="OrthoDB" id="3365698at2759"/>
<gene>
    <name evidence="2" type="ORF">CPB83DRAFT_791868</name>
</gene>
<evidence type="ECO:0008006" key="4">
    <source>
        <dbReference type="Google" id="ProtNLM"/>
    </source>
</evidence>
<reference evidence="2" key="1">
    <citation type="submission" date="2020-11" db="EMBL/GenBank/DDBJ databases">
        <authorList>
            <consortium name="DOE Joint Genome Institute"/>
            <person name="Ahrendt S."/>
            <person name="Riley R."/>
            <person name="Andreopoulos W."/>
            <person name="Labutti K."/>
            <person name="Pangilinan J."/>
            <person name="Ruiz-Duenas F.J."/>
            <person name="Barrasa J.M."/>
            <person name="Sanchez-Garcia M."/>
            <person name="Camarero S."/>
            <person name="Miyauchi S."/>
            <person name="Serrano A."/>
            <person name="Linde D."/>
            <person name="Babiker R."/>
            <person name="Drula E."/>
            <person name="Ayuso-Fernandez I."/>
            <person name="Pacheco R."/>
            <person name="Padilla G."/>
            <person name="Ferreira P."/>
            <person name="Barriuso J."/>
            <person name="Kellner H."/>
            <person name="Castanera R."/>
            <person name="Alfaro M."/>
            <person name="Ramirez L."/>
            <person name="Pisabarro A.G."/>
            <person name="Kuo A."/>
            <person name="Tritt A."/>
            <person name="Lipzen A."/>
            <person name="He G."/>
            <person name="Yan M."/>
            <person name="Ng V."/>
            <person name="Cullen D."/>
            <person name="Martin F."/>
            <person name="Rosso M.-N."/>
            <person name="Henrissat B."/>
            <person name="Hibbett D."/>
            <person name="Martinez A.T."/>
            <person name="Grigoriev I.V."/>
        </authorList>
    </citation>
    <scope>NUCLEOTIDE SEQUENCE</scope>
    <source>
        <strain evidence="2">CBS 506.95</strain>
    </source>
</reference>
<name>A0A9P6EG08_9AGAR</name>
<dbReference type="PANTHER" id="PTHR38926:SF5">
    <property type="entry name" value="F-BOX AND LEUCINE-RICH REPEAT PROTEIN 6"/>
    <property type="match status" value="1"/>
</dbReference>
<dbReference type="Proteomes" id="UP000807306">
    <property type="component" value="Unassembled WGS sequence"/>
</dbReference>
<dbReference type="PANTHER" id="PTHR38926">
    <property type="entry name" value="F-BOX DOMAIN CONTAINING PROTEIN, EXPRESSED"/>
    <property type="match status" value="1"/>
</dbReference>
<feature type="compositionally biased region" description="Basic and acidic residues" evidence="1">
    <location>
        <begin position="1"/>
        <end position="12"/>
    </location>
</feature>
<feature type="non-terminal residue" evidence="2">
    <location>
        <position position="449"/>
    </location>
</feature>
<sequence>MKQEPGEKHGDGQDMDNPLSNEDNRWLSLPLELTTAIFLVCHATDSTVRDLLEGVNSSQTRLPTEFVLSSICRDWRSLALDMPDLWKRFIYTPSGRVDCPPEKLELYEGRSGGQLEDIYLNFLSGSSEDDFYGFLNDLLQQHNQSLRRFVLIGEGGLEMGSILTEVFKDASMPNLEYYAVVSDMVLDVAADLVEIEFLNTFQFTNGAPKLKYLYCNGVMAAWGLPPTNKLTTLRIEGGEPQCTFSLDVLHEVFSFPLLENISLSIPEIVQYTPEDNPNSPITARRLRNLRLCNTDLDDDLEPGFTQFRFEDLLLVLRAPALEYVTLKNFSAVALNKLQASSKSFPTVHDLILINCDTSNPSHCLVFKTLFPSVQSLTVWGNSGTMQLFAMWPSLKRVTVDDVFSPGIVSWPEPTSNRTLRVPRRTYTPWKEANEQRHLEMIEPMEIEEH</sequence>
<evidence type="ECO:0000313" key="2">
    <source>
        <dbReference type="EMBL" id="KAF9528223.1"/>
    </source>
</evidence>
<evidence type="ECO:0000313" key="3">
    <source>
        <dbReference type="Proteomes" id="UP000807306"/>
    </source>
</evidence>
<keyword evidence="3" id="KW-1185">Reference proteome</keyword>
<feature type="region of interest" description="Disordered" evidence="1">
    <location>
        <begin position="1"/>
        <end position="21"/>
    </location>
</feature>
<dbReference type="Gene3D" id="3.80.10.10">
    <property type="entry name" value="Ribonuclease Inhibitor"/>
    <property type="match status" value="1"/>
</dbReference>
<dbReference type="SUPFAM" id="SSF52047">
    <property type="entry name" value="RNI-like"/>
    <property type="match status" value="1"/>
</dbReference>
<dbReference type="AlphaFoldDB" id="A0A9P6EG08"/>